<evidence type="ECO:0000313" key="6">
    <source>
        <dbReference type="EMBL" id="TKR92694.1"/>
    </source>
</evidence>
<comment type="subcellular location">
    <subcellularLocation>
        <location evidence="1">Nucleus</location>
    </subcellularLocation>
</comment>
<dbReference type="InterPro" id="IPR047252">
    <property type="entry name" value="TP53BP1-like"/>
</dbReference>
<sequence length="978" mass="106835">MSGTSDDRTNNSCEESVAARRVAGGGQGNGAQRSTRSTDGTEERSEPEVHILEEEHMETEPDTSESANQDNLRRSCRTKRTNVMLRSESPVTLQLNRTPVKQSGSVRKPTASSAAAEDAEPGNEEEAQPNRTEPGSSKSSRNRKRIKRDASPSSDTPQPSRKTAKLDVKSNTEVKDPFNIDQVDNDPEPLERKGLKKQSGDASSSAGTPSLSSPSGSKYVKTEQNAKAVLAFKNDASQIPTQSTPTSRSRTSSKPVSRRIQKIAVQRESQEPESMDVHEDSVESKSSQGSTRARKRQRSSASVAPPASDHDPPTLTPDQQVAADFPADKKSIPLGARVYGLFSGTYYPAVVSRYDGKYKLKFEEDGLIKVLSDVNVIPVRDIRPGMQIQHINREREFTSEIKTVPDRREADEWFKGKFEGYIDAEKKETISFTWSEITFDTDQAKVIDGHEESFRSQRANMSAASSRPRTRRSGVHYGVPVTPNSRVSVESTTSSIRKTARGVGQPSQKATESAQSPQNSASADVQSLEQKADCVQMPQIAPGKGVESSPKAIGEGVESSRKGAEEGVESSQNVTAEGDEAPRNVTEEDDESPRKGAEEGDESPRKGAEEGDESPRKGAEEGDESPRKGAEEGDESPRKGAEEGGESPRNATEEHVHSSQSLQLNGPEGLVKSGEEELEDEVEEEYYDAEEGDDEEEGVEDEDGEEESEEKVGEESDEEGEESEEGEDAGALVGNDGMEEKQGSLTKMFEGMHFVLTTAKRLEDDGDFEYLDKEVVGSAIATLGGKIVQDMMALDRNCEILLISDTSYRTSKYLSALALGVPCIHFDWIAECLKSNDVLDYRKYLLPAGVDMLTGDSVLWHGRTGLFEGKVMAVFGNQVKKYRGRAVAGFSAMWGPIVRAMKAELREVLPNDPAEIFCVVTDGEDCPATLSTAFQLQVPIATAEWLIECLIRGEIVDFGAHSTFRFSGLAEQKKIEQK</sequence>
<dbReference type="SUPFAM" id="SSF52113">
    <property type="entry name" value="BRCT domain"/>
    <property type="match status" value="2"/>
</dbReference>
<feature type="compositionally biased region" description="Acidic residues" evidence="4">
    <location>
        <begin position="715"/>
        <end position="728"/>
    </location>
</feature>
<dbReference type="CDD" id="cd17745">
    <property type="entry name" value="BRCT_p53bp1_rpt1"/>
    <property type="match status" value="1"/>
</dbReference>
<dbReference type="Pfam" id="PF16770">
    <property type="entry name" value="RTT107_BRCT_5"/>
    <property type="match status" value="1"/>
</dbReference>
<keyword evidence="7" id="KW-1185">Reference proteome</keyword>
<feature type="compositionally biased region" description="Polar residues" evidence="4">
    <location>
        <begin position="482"/>
        <end position="497"/>
    </location>
</feature>
<evidence type="ECO:0000256" key="3">
    <source>
        <dbReference type="ARBA" id="ARBA00023242"/>
    </source>
</evidence>
<evidence type="ECO:0000256" key="4">
    <source>
        <dbReference type="SAM" id="MobiDB-lite"/>
    </source>
</evidence>
<feature type="compositionally biased region" description="Polar residues" evidence="4">
    <location>
        <begin position="89"/>
        <end position="113"/>
    </location>
</feature>
<feature type="domain" description="BRCT" evidence="5">
    <location>
        <begin position="862"/>
        <end position="963"/>
    </location>
</feature>
<dbReference type="InterPro" id="IPR001357">
    <property type="entry name" value="BRCT_dom"/>
</dbReference>
<accession>A0A4U5P9V4</accession>
<reference evidence="6 7" key="2">
    <citation type="journal article" date="2019" name="G3 (Bethesda)">
        <title>Hybrid Assembly of the Genome of the Entomopathogenic Nematode Steinernema carpocapsae Identifies the X-Chromosome.</title>
        <authorList>
            <person name="Serra L."/>
            <person name="Macchietto M."/>
            <person name="Macias-Munoz A."/>
            <person name="McGill C.J."/>
            <person name="Rodriguez I.M."/>
            <person name="Rodriguez B."/>
            <person name="Murad R."/>
            <person name="Mortazavi A."/>
        </authorList>
    </citation>
    <scope>NUCLEOTIDE SEQUENCE [LARGE SCALE GENOMIC DNA]</scope>
    <source>
        <strain evidence="6 7">ALL</strain>
    </source>
</reference>
<proteinExistence type="predicted"/>
<reference evidence="6 7" key="1">
    <citation type="journal article" date="2015" name="Genome Biol.">
        <title>Comparative genomics of Steinernema reveals deeply conserved gene regulatory networks.</title>
        <authorList>
            <person name="Dillman A.R."/>
            <person name="Macchietto M."/>
            <person name="Porter C.F."/>
            <person name="Rogers A."/>
            <person name="Williams B."/>
            <person name="Antoshechkin I."/>
            <person name="Lee M.M."/>
            <person name="Goodwin Z."/>
            <person name="Lu X."/>
            <person name="Lewis E.E."/>
            <person name="Goodrich-Blair H."/>
            <person name="Stock S.P."/>
            <person name="Adams B.J."/>
            <person name="Sternberg P.W."/>
            <person name="Mortazavi A."/>
        </authorList>
    </citation>
    <scope>NUCLEOTIDE SEQUENCE [LARGE SCALE GENOMIC DNA]</scope>
    <source>
        <strain evidence="6 7">ALL</strain>
    </source>
</reference>
<name>A0A4U5P9V4_STECR</name>
<dbReference type="EMBL" id="AZBU02000002">
    <property type="protein sequence ID" value="TKR92694.1"/>
    <property type="molecule type" value="Genomic_DNA"/>
</dbReference>
<dbReference type="PANTHER" id="PTHR15321:SF3">
    <property type="entry name" value="TP53-BINDING PROTEIN 1"/>
    <property type="match status" value="1"/>
</dbReference>
<dbReference type="Pfam" id="PF18428">
    <property type="entry name" value="BRCT_3"/>
    <property type="match status" value="1"/>
</dbReference>
<evidence type="ECO:0000259" key="5">
    <source>
        <dbReference type="PROSITE" id="PS50172"/>
    </source>
</evidence>
<feature type="compositionally biased region" description="Polar residues" evidence="4">
    <location>
        <begin position="151"/>
        <end position="161"/>
    </location>
</feature>
<feature type="compositionally biased region" description="Low complexity" evidence="4">
    <location>
        <begin position="202"/>
        <end position="217"/>
    </location>
</feature>
<dbReference type="AlphaFoldDB" id="A0A4U5P9V4"/>
<feature type="domain" description="BRCT" evidence="5">
    <location>
        <begin position="744"/>
        <end position="846"/>
    </location>
</feature>
<feature type="compositionally biased region" description="Basic and acidic residues" evidence="4">
    <location>
        <begin position="164"/>
        <end position="178"/>
    </location>
</feature>
<dbReference type="GO" id="GO:0042393">
    <property type="term" value="F:histone binding"/>
    <property type="evidence" value="ECO:0007669"/>
    <property type="project" value="TreeGrafter"/>
</dbReference>
<dbReference type="Gene3D" id="3.40.50.10190">
    <property type="entry name" value="BRCT domain"/>
    <property type="match status" value="2"/>
</dbReference>
<evidence type="ECO:0000256" key="2">
    <source>
        <dbReference type="ARBA" id="ARBA00022763"/>
    </source>
</evidence>
<feature type="compositionally biased region" description="Basic and acidic residues" evidence="4">
    <location>
        <begin position="39"/>
        <end position="54"/>
    </location>
</feature>
<dbReference type="GO" id="GO:0005634">
    <property type="term" value="C:nucleus"/>
    <property type="evidence" value="ECO:0007669"/>
    <property type="project" value="UniProtKB-SubCell"/>
</dbReference>
<dbReference type="PROSITE" id="PS50172">
    <property type="entry name" value="BRCT"/>
    <property type="match status" value="2"/>
</dbReference>
<dbReference type="GO" id="GO:0000077">
    <property type="term" value="P:DNA damage checkpoint signaling"/>
    <property type="evidence" value="ECO:0007669"/>
    <property type="project" value="TreeGrafter"/>
</dbReference>
<dbReference type="Proteomes" id="UP000298663">
    <property type="component" value="Unassembled WGS sequence"/>
</dbReference>
<dbReference type="CDD" id="cd17724">
    <property type="entry name" value="BRCT_p53bp1_rpt2"/>
    <property type="match status" value="1"/>
</dbReference>
<feature type="compositionally biased region" description="Acidic residues" evidence="4">
    <location>
        <begin position="676"/>
        <end position="709"/>
    </location>
</feature>
<feature type="compositionally biased region" description="Basic and acidic residues" evidence="4">
    <location>
        <begin position="580"/>
        <end position="642"/>
    </location>
</feature>
<feature type="region of interest" description="Disordered" evidence="4">
    <location>
        <begin position="452"/>
        <end position="737"/>
    </location>
</feature>
<protein>
    <recommendedName>
        <fullName evidence="5">BRCT domain-containing protein</fullName>
    </recommendedName>
</protein>
<dbReference type="PANTHER" id="PTHR15321">
    <property type="entry name" value="TUMOR SUPPRESSOR P53-BINDING PROTEIN 1"/>
    <property type="match status" value="1"/>
</dbReference>
<dbReference type="Pfam" id="PF24680">
    <property type="entry name" value="SH3_Hsr9"/>
    <property type="match status" value="1"/>
</dbReference>
<keyword evidence="2" id="KW-0227">DNA damage</keyword>
<dbReference type="InterPro" id="IPR056492">
    <property type="entry name" value="SH3_Hsr9"/>
</dbReference>
<keyword evidence="3" id="KW-0539">Nucleus</keyword>
<organism evidence="6 7">
    <name type="scientific">Steinernema carpocapsae</name>
    <name type="common">Entomopathogenic nematode</name>
    <dbReference type="NCBI Taxonomy" id="34508"/>
    <lineage>
        <taxon>Eukaryota</taxon>
        <taxon>Metazoa</taxon>
        <taxon>Ecdysozoa</taxon>
        <taxon>Nematoda</taxon>
        <taxon>Chromadorea</taxon>
        <taxon>Rhabditida</taxon>
        <taxon>Tylenchina</taxon>
        <taxon>Panagrolaimomorpha</taxon>
        <taxon>Strongyloidoidea</taxon>
        <taxon>Steinernematidae</taxon>
        <taxon>Steinernema</taxon>
    </lineage>
</organism>
<feature type="compositionally biased region" description="Low complexity" evidence="4">
    <location>
        <begin position="240"/>
        <end position="255"/>
    </location>
</feature>
<evidence type="ECO:0000313" key="7">
    <source>
        <dbReference type="Proteomes" id="UP000298663"/>
    </source>
</evidence>
<dbReference type="InterPro" id="IPR036420">
    <property type="entry name" value="BRCT_dom_sf"/>
</dbReference>
<gene>
    <name evidence="6" type="ORF">L596_007298</name>
</gene>
<feature type="region of interest" description="Disordered" evidence="4">
    <location>
        <begin position="1"/>
        <end position="320"/>
    </location>
</feature>
<feature type="compositionally biased region" description="Acidic residues" evidence="4">
    <location>
        <begin position="117"/>
        <end position="127"/>
    </location>
</feature>
<feature type="compositionally biased region" description="Polar residues" evidence="4">
    <location>
        <begin position="505"/>
        <end position="529"/>
    </location>
</feature>
<dbReference type="OrthoDB" id="129353at2759"/>
<dbReference type="InterPro" id="IPR047249">
    <property type="entry name" value="BRCT_p53bp1-like_rpt1"/>
</dbReference>
<dbReference type="InterPro" id="IPR047250">
    <property type="entry name" value="BRCT_p53bp1-like_rpt2"/>
</dbReference>
<dbReference type="GO" id="GO:0045944">
    <property type="term" value="P:positive regulation of transcription by RNA polymerase II"/>
    <property type="evidence" value="ECO:0007669"/>
    <property type="project" value="TreeGrafter"/>
</dbReference>
<dbReference type="STRING" id="34508.A0A4U5P9V4"/>
<comment type="caution">
    <text evidence="6">The sequence shown here is derived from an EMBL/GenBank/DDBJ whole genome shotgun (WGS) entry which is preliminary data.</text>
</comment>
<dbReference type="SMART" id="SM00292">
    <property type="entry name" value="BRCT"/>
    <property type="match status" value="2"/>
</dbReference>
<evidence type="ECO:0000256" key="1">
    <source>
        <dbReference type="ARBA" id="ARBA00004123"/>
    </source>
</evidence>